<evidence type="ECO:0000313" key="2">
    <source>
        <dbReference type="EMBL" id="CAB4734051.1"/>
    </source>
</evidence>
<dbReference type="EMBL" id="CAEZYH010000138">
    <property type="protein sequence ID" value="CAB4734051.1"/>
    <property type="molecule type" value="Genomic_DNA"/>
</dbReference>
<evidence type="ECO:0000256" key="1">
    <source>
        <dbReference type="SAM" id="Phobius"/>
    </source>
</evidence>
<proteinExistence type="predicted"/>
<protein>
    <submittedName>
        <fullName evidence="2">Unannotated protein</fullName>
    </submittedName>
</protein>
<feature type="transmembrane region" description="Helical" evidence="1">
    <location>
        <begin position="12"/>
        <end position="31"/>
    </location>
</feature>
<reference evidence="2" key="1">
    <citation type="submission" date="2020-05" db="EMBL/GenBank/DDBJ databases">
        <authorList>
            <person name="Chiriac C."/>
            <person name="Salcher M."/>
            <person name="Ghai R."/>
            <person name="Kavagutti S V."/>
        </authorList>
    </citation>
    <scope>NUCLEOTIDE SEQUENCE</scope>
</reference>
<organism evidence="2">
    <name type="scientific">freshwater metagenome</name>
    <dbReference type="NCBI Taxonomy" id="449393"/>
    <lineage>
        <taxon>unclassified sequences</taxon>
        <taxon>metagenomes</taxon>
        <taxon>ecological metagenomes</taxon>
    </lineage>
</organism>
<gene>
    <name evidence="2" type="ORF">UFOPK2658_01872</name>
</gene>
<name>A0A6J6SGL3_9ZZZZ</name>
<keyword evidence="1" id="KW-1133">Transmembrane helix</keyword>
<sequence>MVSAGKPATAFAAYPLLVVASVTVNAPFVVLPPVPLWFSSGATTVTTTLSSCNKACTITSIPSPPIPSSFVTKICKGSATSVVVGASVTGASVAGASVSTTEGCGTFVESLLLEQATNPDNATMIPMAKVLRM</sequence>
<accession>A0A6J6SGL3</accession>
<dbReference type="AlphaFoldDB" id="A0A6J6SGL3"/>
<keyword evidence="1" id="KW-0472">Membrane</keyword>
<keyword evidence="1" id="KW-0812">Transmembrane</keyword>